<dbReference type="GO" id="GO:0005634">
    <property type="term" value="C:nucleus"/>
    <property type="evidence" value="ECO:0007669"/>
    <property type="project" value="UniProtKB-SubCell"/>
</dbReference>
<feature type="domain" description="C2H2-type" evidence="18">
    <location>
        <begin position="198"/>
        <end position="226"/>
    </location>
</feature>
<dbReference type="EMBL" id="VXBA01003761">
    <property type="protein sequence ID" value="NXM73508.1"/>
    <property type="molecule type" value="Genomic_DNA"/>
</dbReference>
<sequence length="1079" mass="121578">MQLKKMREILPRLYPGQVNEKNNSLATHRKQSSEDKTNPSKGKDDQNYCYQGAEAENNKLSLISCIKCRSVQKISMQDIEKRKKLGWTEDNNFICKKCSYITPPAFHFVSEGANAAKFEEHERKIPSKTQKTFKVKNFLPGKYYCDKCRFSTKDPLQYKKHVGQHEEIKFLCSHCDYISYTKGEFQRHLVKHTGTFPYQCEYCEYGAVRHDYIVKHTRRVHETQSKRLTNALIKHKQKKQSQSTLCKKQKYNKLPFQNEFSNVSSNMVCEIPGKVTKTVCSSHNIECSINAASVQDKTMLVPSEMSVCENQSVEVEVYSPKTEPLQPGMPLTVIAPSELVVPSNCLAQIVEIKIVNGAQQLVLKLIPMKEATYKPMNCAEEEVQSQDRERSAEGKKPSVSQNELLTMEVNVDKLSSVSNQLSLDSTYDKNSGYLCSSDSQLSDCSSVSVQREDASKLCFHLVKGIDVHSGVIELCSPSLVMNSTEKNSDLKSSRWEVDGKKKFHCDLYCYEENKDVHPRKYASVSQDKSSKNTSVESAQESRNYSAVLKEMDTLPVKKDVKACRSLPVSSTEAHLAGKGFDKKHITSSEAGKKIHVTKTPPFEDVTFGFSKVKRAEIINQKNSRLLESLEVQKVENKGHPLEGPVISSVFSLSSGAENVPEDVRWDDKTRSKKSATLLCRKIAQLMSAAESNMKSMPLRCQASSKKVVLRQESSAGCERVVCPSEVKQPATLSQAHGGNSVISEEEHSEDQLFTFARTSKNRVTKNSHVATPVFIPKGTMLRVLNATGSQNSDGMENSRETSAPSVYCNEMFLPRPVPVSVSETLSGNLACLTNQSKANAESRGISLRQRPKREASVKNSSKQSGVPFQKSNDVSKQSKSYSKSHLGPKSKAKQTGFRELPKRKTRTQLETTSSSDTSYLLTARRLRLVPLKMNQLIKCPRRNQPVVVLNHPDVDSPEIINVMKTINKYKGQVLKVVLSERTSSCLGVKRYRKRLTLQNVEIGNQTKKQSMLKMKLKKTHKNNYQVVETSPAETLQCLFKCWFCGRVYMDQEEWISHGQRHLIEATKGWDVLSLQAKKH</sequence>
<keyword evidence="7" id="KW-0862">Zinc</keyword>
<feature type="compositionally biased region" description="Polar residues" evidence="17">
    <location>
        <begin position="857"/>
        <end position="883"/>
    </location>
</feature>
<evidence type="ECO:0000256" key="9">
    <source>
        <dbReference type="ARBA" id="ARBA00022853"/>
    </source>
</evidence>
<dbReference type="Proteomes" id="UP000553648">
    <property type="component" value="Unassembled WGS sequence"/>
</dbReference>
<reference evidence="19 20" key="1">
    <citation type="submission" date="2019-09" db="EMBL/GenBank/DDBJ databases">
        <title>Bird 10,000 Genomes (B10K) Project - Family phase.</title>
        <authorList>
            <person name="Zhang G."/>
        </authorList>
    </citation>
    <scope>NUCLEOTIDE SEQUENCE [LARGE SCALE GENOMIC DNA]</scope>
    <source>
        <strain evidence="19">B10K-DU-002-03</strain>
        <tissue evidence="19">Muscle</tissue>
    </source>
</reference>
<evidence type="ECO:0000256" key="2">
    <source>
        <dbReference type="ARBA" id="ARBA00006991"/>
    </source>
</evidence>
<keyword evidence="3" id="KW-1017">Isopeptide bond</keyword>
<feature type="compositionally biased region" description="Basic and acidic residues" evidence="17">
    <location>
        <begin position="31"/>
        <end position="45"/>
    </location>
</feature>
<evidence type="ECO:0000256" key="8">
    <source>
        <dbReference type="ARBA" id="ARBA00022843"/>
    </source>
</evidence>
<comment type="function">
    <text evidence="14">Through its association with the EHMT1-EHMT2/G9A and PRC2/EED-EZH2 histone methyltransferase complexes may function in gene silencing, regulating repressive post-translational methylation of histone tails at promoters of target genes.</text>
</comment>
<protein>
    <recommendedName>
        <fullName evidence="15">Zinc finger protein 518B</fullName>
    </recommendedName>
</protein>
<evidence type="ECO:0000313" key="20">
    <source>
        <dbReference type="Proteomes" id="UP000553648"/>
    </source>
</evidence>
<accession>A0A7L1D9A0</accession>
<feature type="region of interest" description="Disordered" evidence="17">
    <location>
        <begin position="836"/>
        <end position="916"/>
    </location>
</feature>
<organism evidence="19 20">
    <name type="scientific">Serilophus lunatus</name>
    <name type="common">silver-breasted broadbill</name>
    <dbReference type="NCBI Taxonomy" id="239386"/>
    <lineage>
        <taxon>Eukaryota</taxon>
        <taxon>Metazoa</taxon>
        <taxon>Chordata</taxon>
        <taxon>Craniata</taxon>
        <taxon>Vertebrata</taxon>
        <taxon>Euteleostomi</taxon>
        <taxon>Archelosauria</taxon>
        <taxon>Archosauria</taxon>
        <taxon>Dinosauria</taxon>
        <taxon>Saurischia</taxon>
        <taxon>Theropoda</taxon>
        <taxon>Coelurosauria</taxon>
        <taxon>Aves</taxon>
        <taxon>Neognathae</taxon>
        <taxon>Neoaves</taxon>
        <taxon>Telluraves</taxon>
        <taxon>Australaves</taxon>
        <taxon>Passeriformes</taxon>
        <taxon>Eurylaimidae</taxon>
        <taxon>Serilophus</taxon>
    </lineage>
</organism>
<keyword evidence="8" id="KW-0832">Ubl conjugation</keyword>
<dbReference type="GO" id="GO:0006325">
    <property type="term" value="P:chromatin organization"/>
    <property type="evidence" value="ECO:0007669"/>
    <property type="project" value="UniProtKB-KW"/>
</dbReference>
<evidence type="ECO:0000259" key="18">
    <source>
        <dbReference type="PROSITE" id="PS50157"/>
    </source>
</evidence>
<feature type="compositionally biased region" description="Basic and acidic residues" evidence="17">
    <location>
        <begin position="1"/>
        <end position="10"/>
    </location>
</feature>
<feature type="domain" description="C2H2-type" evidence="18">
    <location>
        <begin position="170"/>
        <end position="197"/>
    </location>
</feature>
<evidence type="ECO:0000256" key="16">
    <source>
        <dbReference type="PROSITE-ProRule" id="PRU00042"/>
    </source>
</evidence>
<feature type="region of interest" description="Disordered" evidence="17">
    <location>
        <begin position="520"/>
        <end position="542"/>
    </location>
</feature>
<evidence type="ECO:0000256" key="4">
    <source>
        <dbReference type="ARBA" id="ARBA00022723"/>
    </source>
</evidence>
<gene>
    <name evidence="19" type="primary">Znf518b</name>
    <name evidence="19" type="ORF">SERLUN_R15187</name>
</gene>
<evidence type="ECO:0000256" key="6">
    <source>
        <dbReference type="ARBA" id="ARBA00022771"/>
    </source>
</evidence>
<feature type="non-terminal residue" evidence="19">
    <location>
        <position position="1079"/>
    </location>
</feature>
<evidence type="ECO:0000313" key="19">
    <source>
        <dbReference type="EMBL" id="NXM73508.1"/>
    </source>
</evidence>
<keyword evidence="12" id="KW-0804">Transcription</keyword>
<evidence type="ECO:0000256" key="5">
    <source>
        <dbReference type="ARBA" id="ARBA00022737"/>
    </source>
</evidence>
<comment type="caution">
    <text evidence="19">The sequence shown here is derived from an EMBL/GenBank/DDBJ whole genome shotgun (WGS) entry which is preliminary data.</text>
</comment>
<feature type="region of interest" description="Disordered" evidence="17">
    <location>
        <begin position="377"/>
        <end position="402"/>
    </location>
</feature>
<evidence type="ECO:0000256" key="7">
    <source>
        <dbReference type="ARBA" id="ARBA00022833"/>
    </source>
</evidence>
<evidence type="ECO:0000256" key="12">
    <source>
        <dbReference type="ARBA" id="ARBA00023163"/>
    </source>
</evidence>
<keyword evidence="9" id="KW-0156">Chromatin regulator</keyword>
<comment type="similarity">
    <text evidence="2">Belongs to the krueppel C2H2-type zinc-finger protein family.</text>
</comment>
<name>A0A7L1D9A0_9PASS</name>
<feature type="compositionally biased region" description="Polar residues" evidence="17">
    <location>
        <begin position="523"/>
        <end position="542"/>
    </location>
</feature>
<dbReference type="InterPro" id="IPR013087">
    <property type="entry name" value="Znf_C2H2_type"/>
</dbReference>
<comment type="subcellular location">
    <subcellularLocation>
        <location evidence="1">Nucleus</location>
    </subcellularLocation>
</comment>
<evidence type="ECO:0000256" key="11">
    <source>
        <dbReference type="ARBA" id="ARBA00023125"/>
    </source>
</evidence>
<keyword evidence="13" id="KW-0539">Nucleus</keyword>
<dbReference type="SMART" id="SM00355">
    <property type="entry name" value="ZnF_C2H2"/>
    <property type="match status" value="4"/>
</dbReference>
<feature type="compositionally biased region" description="Basic and acidic residues" evidence="17">
    <location>
        <begin position="385"/>
        <end position="396"/>
    </location>
</feature>
<keyword evidence="4" id="KW-0479">Metal-binding</keyword>
<keyword evidence="11" id="KW-0238">DNA-binding</keyword>
<keyword evidence="5" id="KW-0677">Repeat</keyword>
<keyword evidence="20" id="KW-1185">Reference proteome</keyword>
<dbReference type="SUPFAM" id="SSF57667">
    <property type="entry name" value="beta-beta-alpha zinc fingers"/>
    <property type="match status" value="1"/>
</dbReference>
<proteinExistence type="inferred from homology"/>
<feature type="region of interest" description="Disordered" evidence="17">
    <location>
        <begin position="1"/>
        <end position="45"/>
    </location>
</feature>
<dbReference type="InterPro" id="IPR036236">
    <property type="entry name" value="Znf_C2H2_sf"/>
</dbReference>
<dbReference type="AlphaFoldDB" id="A0A7L1D9A0"/>
<evidence type="ECO:0000256" key="1">
    <source>
        <dbReference type="ARBA" id="ARBA00004123"/>
    </source>
</evidence>
<dbReference type="PROSITE" id="PS00028">
    <property type="entry name" value="ZINC_FINGER_C2H2_1"/>
    <property type="match status" value="1"/>
</dbReference>
<feature type="non-terminal residue" evidence="19">
    <location>
        <position position="1"/>
    </location>
</feature>
<evidence type="ECO:0000256" key="10">
    <source>
        <dbReference type="ARBA" id="ARBA00023015"/>
    </source>
</evidence>
<dbReference type="GO" id="GO:0008270">
    <property type="term" value="F:zinc ion binding"/>
    <property type="evidence" value="ECO:0007669"/>
    <property type="project" value="UniProtKB-KW"/>
</dbReference>
<evidence type="ECO:0000256" key="14">
    <source>
        <dbReference type="ARBA" id="ARBA00054986"/>
    </source>
</evidence>
<keyword evidence="10" id="KW-0805">Transcription regulation</keyword>
<dbReference type="PROSITE" id="PS50157">
    <property type="entry name" value="ZINC_FINGER_C2H2_2"/>
    <property type="match status" value="2"/>
</dbReference>
<evidence type="ECO:0000256" key="15">
    <source>
        <dbReference type="ARBA" id="ARBA00069540"/>
    </source>
</evidence>
<dbReference type="FunFam" id="3.30.160.60:FF:004065">
    <property type="match status" value="1"/>
</dbReference>
<dbReference type="OrthoDB" id="8069632at2759"/>
<dbReference type="Gene3D" id="3.30.160.60">
    <property type="entry name" value="Classic Zinc Finger"/>
    <property type="match status" value="1"/>
</dbReference>
<keyword evidence="6 16" id="KW-0863">Zinc-finger</keyword>
<dbReference type="GO" id="GO:0003677">
    <property type="term" value="F:DNA binding"/>
    <property type="evidence" value="ECO:0007669"/>
    <property type="project" value="UniProtKB-KW"/>
</dbReference>
<evidence type="ECO:0000256" key="13">
    <source>
        <dbReference type="ARBA" id="ARBA00023242"/>
    </source>
</evidence>
<evidence type="ECO:0000256" key="3">
    <source>
        <dbReference type="ARBA" id="ARBA00022499"/>
    </source>
</evidence>
<evidence type="ECO:0000256" key="17">
    <source>
        <dbReference type="SAM" id="MobiDB-lite"/>
    </source>
</evidence>